<dbReference type="WBParaSite" id="RSKR_0000064200.1">
    <property type="protein sequence ID" value="RSKR_0000064200.1"/>
    <property type="gene ID" value="RSKR_0000064200"/>
</dbReference>
<evidence type="ECO:0000313" key="2">
    <source>
        <dbReference type="WBParaSite" id="RSKR_0000064200.1"/>
    </source>
</evidence>
<accession>A0AC35THS3</accession>
<protein>
    <submittedName>
        <fullName evidence="2">WAPL domain-containing protein</fullName>
    </submittedName>
</protein>
<dbReference type="Proteomes" id="UP000095286">
    <property type="component" value="Unplaced"/>
</dbReference>
<name>A0AC35THS3_9BILA</name>
<proteinExistence type="predicted"/>
<reference evidence="2" key="1">
    <citation type="submission" date="2016-11" db="UniProtKB">
        <authorList>
            <consortium name="WormBaseParasite"/>
        </authorList>
    </citation>
    <scope>IDENTIFICATION</scope>
    <source>
        <strain evidence="2">KR3021</strain>
    </source>
</reference>
<organism evidence="1 2">
    <name type="scientific">Rhabditophanes sp. KR3021</name>
    <dbReference type="NCBI Taxonomy" id="114890"/>
    <lineage>
        <taxon>Eukaryota</taxon>
        <taxon>Metazoa</taxon>
        <taxon>Ecdysozoa</taxon>
        <taxon>Nematoda</taxon>
        <taxon>Chromadorea</taxon>
        <taxon>Rhabditida</taxon>
        <taxon>Tylenchina</taxon>
        <taxon>Panagrolaimomorpha</taxon>
        <taxon>Strongyloidoidea</taxon>
        <taxon>Alloionematidae</taxon>
        <taxon>Rhabditophanes</taxon>
    </lineage>
</organism>
<evidence type="ECO:0000313" key="1">
    <source>
        <dbReference type="Proteomes" id="UP000095286"/>
    </source>
</evidence>
<sequence>MTRRCNVAFRDKILNDHVPSFKNDSTELNLMEIIYLLSLNNSGASTISVNLVRTSLSLVLRGGLLIELALLGMITLEQRTPRNSSILTRKVIFISSQKTGDLLLDTTLAKIQKCTNKYNVSQWLNYLSGSSFNIFNVSFQITYMRQKIAKSLVEKGYLQFGFRSLFNMSYNTFDLRDRSKQEELVNIFHKYLSTNASNFSSNFKDRNSIAIILAHFGEAMFLVLNSLTDAKYNNAMSCLKNAIAENFQLESNVNKNESEDIMWAVLQCLKGELSPH</sequence>